<proteinExistence type="predicted"/>
<dbReference type="AlphaFoldDB" id="A0A2P2QWH8"/>
<protein>
    <submittedName>
        <fullName evidence="1">Uncharacterized protein</fullName>
    </submittedName>
</protein>
<name>A0A2P2QWH8_RHIMU</name>
<organism evidence="1">
    <name type="scientific">Rhizophora mucronata</name>
    <name type="common">Asiatic mangrove</name>
    <dbReference type="NCBI Taxonomy" id="61149"/>
    <lineage>
        <taxon>Eukaryota</taxon>
        <taxon>Viridiplantae</taxon>
        <taxon>Streptophyta</taxon>
        <taxon>Embryophyta</taxon>
        <taxon>Tracheophyta</taxon>
        <taxon>Spermatophyta</taxon>
        <taxon>Magnoliopsida</taxon>
        <taxon>eudicotyledons</taxon>
        <taxon>Gunneridae</taxon>
        <taxon>Pentapetalae</taxon>
        <taxon>rosids</taxon>
        <taxon>fabids</taxon>
        <taxon>Malpighiales</taxon>
        <taxon>Rhizophoraceae</taxon>
        <taxon>Rhizophora</taxon>
    </lineage>
</organism>
<sequence length="32" mass="4009">MEQSFLRPHQSQLHFWHGRFTLFAIFLVEYEI</sequence>
<evidence type="ECO:0000313" key="1">
    <source>
        <dbReference type="EMBL" id="MBX71251.1"/>
    </source>
</evidence>
<reference evidence="1" key="1">
    <citation type="submission" date="2018-02" db="EMBL/GenBank/DDBJ databases">
        <title>Rhizophora mucronata_Transcriptome.</title>
        <authorList>
            <person name="Meera S.P."/>
            <person name="Sreeshan A."/>
            <person name="Augustine A."/>
        </authorList>
    </citation>
    <scope>NUCLEOTIDE SEQUENCE</scope>
    <source>
        <tissue evidence="1">Leaf</tissue>
    </source>
</reference>
<accession>A0A2P2QWH8</accession>
<dbReference type="EMBL" id="GGEC01090767">
    <property type="protein sequence ID" value="MBX71251.1"/>
    <property type="molecule type" value="Transcribed_RNA"/>
</dbReference>